<accession>A0A518HYK5</accession>
<evidence type="ECO:0000313" key="3">
    <source>
        <dbReference type="Proteomes" id="UP000319004"/>
    </source>
</evidence>
<feature type="compositionally biased region" description="Basic and acidic residues" evidence="1">
    <location>
        <begin position="14"/>
        <end position="41"/>
    </location>
</feature>
<dbReference type="AlphaFoldDB" id="A0A518HYK5"/>
<keyword evidence="3" id="KW-1185">Reference proteome</keyword>
<dbReference type="EMBL" id="CP037423">
    <property type="protein sequence ID" value="QDV45864.1"/>
    <property type="molecule type" value="Genomic_DNA"/>
</dbReference>
<protein>
    <submittedName>
        <fullName evidence="2">Uncharacterized protein</fullName>
    </submittedName>
</protein>
<evidence type="ECO:0000256" key="1">
    <source>
        <dbReference type="SAM" id="MobiDB-lite"/>
    </source>
</evidence>
<dbReference type="KEGG" id="snep:Enr13x_57670"/>
<reference evidence="2 3" key="1">
    <citation type="submission" date="2019-03" db="EMBL/GenBank/DDBJ databases">
        <title>Deep-cultivation of Planctomycetes and their phenomic and genomic characterization uncovers novel biology.</title>
        <authorList>
            <person name="Wiegand S."/>
            <person name="Jogler M."/>
            <person name="Boedeker C."/>
            <person name="Pinto D."/>
            <person name="Vollmers J."/>
            <person name="Rivas-Marin E."/>
            <person name="Kohn T."/>
            <person name="Peeters S.H."/>
            <person name="Heuer A."/>
            <person name="Rast P."/>
            <person name="Oberbeckmann S."/>
            <person name="Bunk B."/>
            <person name="Jeske O."/>
            <person name="Meyerdierks A."/>
            <person name="Storesund J.E."/>
            <person name="Kallscheuer N."/>
            <person name="Luecker S."/>
            <person name="Lage O.M."/>
            <person name="Pohl T."/>
            <person name="Merkel B.J."/>
            <person name="Hornburger P."/>
            <person name="Mueller R.-W."/>
            <person name="Bruemmer F."/>
            <person name="Labrenz M."/>
            <person name="Spormann A.M."/>
            <person name="Op den Camp H."/>
            <person name="Overmann J."/>
            <person name="Amann R."/>
            <person name="Jetten M.S.M."/>
            <person name="Mascher T."/>
            <person name="Medema M.H."/>
            <person name="Devos D.P."/>
            <person name="Kaster A.-K."/>
            <person name="Ovreas L."/>
            <person name="Rohde M."/>
            <person name="Galperin M.Y."/>
            <person name="Jogler C."/>
        </authorList>
    </citation>
    <scope>NUCLEOTIDE SEQUENCE [LARGE SCALE GENOMIC DNA]</scope>
    <source>
        <strain evidence="2 3">Enr13</strain>
    </source>
</reference>
<sequence>MSLPVARQTGRFGRQGEGETRRQGDKETRRQGERETRREGEDASCENLATSIVLPLHRSAIPPFCHPINIRGDALPSVGSSFSIGESNLPRLASHDRHLGCSHIEFCINQLPDRLLADGHRFDGSDRESLSSDRFLVCYVSEPMTPTARWKF</sequence>
<gene>
    <name evidence="2" type="ORF">Enr13x_57670</name>
</gene>
<organism evidence="2 3">
    <name type="scientific">Stieleria neptunia</name>
    <dbReference type="NCBI Taxonomy" id="2527979"/>
    <lineage>
        <taxon>Bacteria</taxon>
        <taxon>Pseudomonadati</taxon>
        <taxon>Planctomycetota</taxon>
        <taxon>Planctomycetia</taxon>
        <taxon>Pirellulales</taxon>
        <taxon>Pirellulaceae</taxon>
        <taxon>Stieleria</taxon>
    </lineage>
</organism>
<feature type="region of interest" description="Disordered" evidence="1">
    <location>
        <begin position="1"/>
        <end position="44"/>
    </location>
</feature>
<dbReference type="Proteomes" id="UP000319004">
    <property type="component" value="Chromosome"/>
</dbReference>
<name>A0A518HYK5_9BACT</name>
<proteinExistence type="predicted"/>
<evidence type="ECO:0000313" key="2">
    <source>
        <dbReference type="EMBL" id="QDV45864.1"/>
    </source>
</evidence>